<name>A0A0D6EQB3_SPOSA</name>
<evidence type="ECO:0000313" key="2">
    <source>
        <dbReference type="EMBL" id="CEQ42033.1"/>
    </source>
</evidence>
<proteinExistence type="predicted"/>
<feature type="compositionally biased region" description="Low complexity" evidence="1">
    <location>
        <begin position="367"/>
        <end position="378"/>
    </location>
</feature>
<dbReference type="AlphaFoldDB" id="A0A0D6EQB3"/>
<dbReference type="EMBL" id="CENE01000020">
    <property type="protein sequence ID" value="CEQ42033.1"/>
    <property type="molecule type" value="Genomic_DNA"/>
</dbReference>
<gene>
    <name evidence="2" type="primary">SPOSA6832_03813</name>
</gene>
<feature type="compositionally biased region" description="Polar residues" evidence="1">
    <location>
        <begin position="237"/>
        <end position="246"/>
    </location>
</feature>
<evidence type="ECO:0000256" key="1">
    <source>
        <dbReference type="SAM" id="MobiDB-lite"/>
    </source>
</evidence>
<reference evidence="3" key="1">
    <citation type="submission" date="2015-02" db="EMBL/GenBank/DDBJ databases">
        <authorList>
            <person name="Gon?alves P."/>
        </authorList>
    </citation>
    <scope>NUCLEOTIDE SEQUENCE [LARGE SCALE GENOMIC DNA]</scope>
</reference>
<keyword evidence="3" id="KW-1185">Reference proteome</keyword>
<dbReference type="Proteomes" id="UP000243876">
    <property type="component" value="Unassembled WGS sequence"/>
</dbReference>
<feature type="region of interest" description="Disordered" evidence="1">
    <location>
        <begin position="237"/>
        <end position="383"/>
    </location>
</feature>
<accession>A0A0D6EQB3</accession>
<sequence>MPMQRQLSYYAFRRLSDRRRSTERRSSNLEYIVFTSVVPAFASFAVRDLSRSSHTCRRHPSGFFVRGDSSKLTKIIRRARGRPAEQVRRTSLCSIGGSDDGLSIPGLHPPPSALLTTLSQPTWAPHDLHPQSDDERRALASPAQFPTSLATLYPPAYPAQTDHYPQRRDYISSATSTWIEPTRETDKGAAPYRRASLVDLGLSSFSSTQATYMSSLPSVAERPPPRRASIGVEMTSSIVPQAQRQSPPEAVNGGGQRHELCPPPPPPQQRTYPTYSEPPHFFPSSYEPVAPPPAPHQPHTSLPSPAASGACTPDHSPHTMSVPVPLPRPVPMLEQSPHLDPRHLVGGGALRPHHLDEYSYSSRQNLDGGADNEAAGAEPRSYGVHPYPQQHPRFKPSIALPPVQSITASSSPSTFINSWSSPAPLRCTAAGY</sequence>
<evidence type="ECO:0000313" key="3">
    <source>
        <dbReference type="Proteomes" id="UP000243876"/>
    </source>
</evidence>
<protein>
    <submittedName>
        <fullName evidence="2">SPOSA6832_03813-mRNA-1:cds</fullName>
    </submittedName>
</protein>
<organism evidence="2 3">
    <name type="scientific">Sporidiobolus salmonicolor</name>
    <name type="common">Yeast-like fungus</name>
    <name type="synonym">Sporobolomyces salmonicolor</name>
    <dbReference type="NCBI Taxonomy" id="5005"/>
    <lineage>
        <taxon>Eukaryota</taxon>
        <taxon>Fungi</taxon>
        <taxon>Dikarya</taxon>
        <taxon>Basidiomycota</taxon>
        <taxon>Pucciniomycotina</taxon>
        <taxon>Microbotryomycetes</taxon>
        <taxon>Sporidiobolales</taxon>
        <taxon>Sporidiobolaceae</taxon>
        <taxon>Sporobolomyces</taxon>
    </lineage>
</organism>
<dbReference type="OrthoDB" id="2525070at2759"/>
<feature type="non-terminal residue" evidence="2">
    <location>
        <position position="1"/>
    </location>
</feature>